<dbReference type="InterPro" id="IPR037519">
    <property type="entry name" value="LITAF_fam"/>
</dbReference>
<evidence type="ECO:0000256" key="3">
    <source>
        <dbReference type="ARBA" id="ARBA00022723"/>
    </source>
</evidence>
<evidence type="ECO:0000256" key="4">
    <source>
        <dbReference type="ARBA" id="ARBA00022833"/>
    </source>
</evidence>
<keyword evidence="8" id="KW-1185">Reference proteome</keyword>
<organism evidence="7 8">
    <name type="scientific">Gossypium davidsonii</name>
    <name type="common">Davidson's cotton</name>
    <name type="synonym">Gossypium klotzschianum subsp. davidsonii</name>
    <dbReference type="NCBI Taxonomy" id="34287"/>
    <lineage>
        <taxon>Eukaryota</taxon>
        <taxon>Viridiplantae</taxon>
        <taxon>Streptophyta</taxon>
        <taxon>Embryophyta</taxon>
        <taxon>Tracheophyta</taxon>
        <taxon>Spermatophyta</taxon>
        <taxon>Magnoliopsida</taxon>
        <taxon>eudicotyledons</taxon>
        <taxon>Gunneridae</taxon>
        <taxon>Pentapetalae</taxon>
        <taxon>rosids</taxon>
        <taxon>malvids</taxon>
        <taxon>Malvales</taxon>
        <taxon>Malvaceae</taxon>
        <taxon>Malvoideae</taxon>
        <taxon>Gossypium</taxon>
    </lineage>
</organism>
<keyword evidence="5" id="KW-0472">Membrane</keyword>
<dbReference type="SMART" id="SM00714">
    <property type="entry name" value="LITAF"/>
    <property type="match status" value="1"/>
</dbReference>
<dbReference type="Proteomes" id="UP000593561">
    <property type="component" value="Unassembled WGS sequence"/>
</dbReference>
<sequence length="142" mass="15947">MFKKHDEPVVGVPYFVGVNPYQASVIYGDPKGIPIHQTMYRDTPAPFNCPYCGNSGLTIVRSKPSLAEYVACMMPFMLGICFLCPSMDCLWHKYHYCPACTEKVSLSLIFLLHVEVADFEKTDPCAVVDMPQWVQESFALPA</sequence>
<protein>
    <recommendedName>
        <fullName evidence="6">LITAF domain-containing protein</fullName>
    </recommendedName>
</protein>
<evidence type="ECO:0000313" key="7">
    <source>
        <dbReference type="EMBL" id="MBA0636994.1"/>
    </source>
</evidence>
<reference evidence="7 8" key="1">
    <citation type="journal article" date="2019" name="Genome Biol. Evol.">
        <title>Insights into the evolution of the New World diploid cottons (Gossypium, subgenus Houzingenia) based on genome sequencing.</title>
        <authorList>
            <person name="Grover C.E."/>
            <person name="Arick M.A. 2nd"/>
            <person name="Thrash A."/>
            <person name="Conover J.L."/>
            <person name="Sanders W.S."/>
            <person name="Peterson D.G."/>
            <person name="Frelichowski J.E."/>
            <person name="Scheffler J.A."/>
            <person name="Scheffler B.E."/>
            <person name="Wendel J.F."/>
        </authorList>
    </citation>
    <scope>NUCLEOTIDE SEQUENCE [LARGE SCALE GENOMIC DNA]</scope>
    <source>
        <strain evidence="7">27</strain>
        <tissue evidence="7">Leaf</tissue>
    </source>
</reference>
<proteinExistence type="inferred from homology"/>
<dbReference type="PROSITE" id="PS51837">
    <property type="entry name" value="LITAF"/>
    <property type="match status" value="1"/>
</dbReference>
<keyword evidence="3" id="KW-0479">Metal-binding</keyword>
<dbReference type="PANTHER" id="PTHR23292:SF6">
    <property type="entry name" value="FI16602P1-RELATED"/>
    <property type="match status" value="1"/>
</dbReference>
<dbReference type="AlphaFoldDB" id="A0A7J8TFS4"/>
<dbReference type="InterPro" id="IPR006629">
    <property type="entry name" value="LITAF"/>
</dbReference>
<evidence type="ECO:0000313" key="8">
    <source>
        <dbReference type="Proteomes" id="UP000593561"/>
    </source>
</evidence>
<name>A0A7J8TFS4_GOSDV</name>
<comment type="subcellular location">
    <subcellularLocation>
        <location evidence="1">Membrane</location>
        <topology evidence="1">Peripheral membrane protein</topology>
    </subcellularLocation>
</comment>
<feature type="domain" description="LITAF" evidence="6">
    <location>
        <begin position="29"/>
        <end position="109"/>
    </location>
</feature>
<comment type="caution">
    <text evidence="7">The sequence shown here is derived from an EMBL/GenBank/DDBJ whole genome shotgun (WGS) entry which is preliminary data.</text>
</comment>
<dbReference type="GO" id="GO:0016020">
    <property type="term" value="C:membrane"/>
    <property type="evidence" value="ECO:0007669"/>
    <property type="project" value="UniProtKB-SubCell"/>
</dbReference>
<evidence type="ECO:0000259" key="6">
    <source>
        <dbReference type="PROSITE" id="PS51837"/>
    </source>
</evidence>
<dbReference type="EMBL" id="JABFAC010247668">
    <property type="protein sequence ID" value="MBA0636994.1"/>
    <property type="molecule type" value="Genomic_DNA"/>
</dbReference>
<comment type="similarity">
    <text evidence="2">Belongs to the CDIP1/LITAF family.</text>
</comment>
<evidence type="ECO:0000256" key="5">
    <source>
        <dbReference type="ARBA" id="ARBA00023136"/>
    </source>
</evidence>
<keyword evidence="4" id="KW-0862">Zinc</keyword>
<accession>A0A7J8TFS4</accession>
<dbReference type="Pfam" id="PF10601">
    <property type="entry name" value="zf-LITAF-like"/>
    <property type="match status" value="1"/>
</dbReference>
<dbReference type="PANTHER" id="PTHR23292">
    <property type="entry name" value="LIPOPOLYSACCHARIDE-INDUCED TUMOR NECROSIS FACTOR-ALPHA FACTOR"/>
    <property type="match status" value="1"/>
</dbReference>
<evidence type="ECO:0000256" key="2">
    <source>
        <dbReference type="ARBA" id="ARBA00005975"/>
    </source>
</evidence>
<dbReference type="GO" id="GO:0008270">
    <property type="term" value="F:zinc ion binding"/>
    <property type="evidence" value="ECO:0007669"/>
    <property type="project" value="TreeGrafter"/>
</dbReference>
<evidence type="ECO:0000256" key="1">
    <source>
        <dbReference type="ARBA" id="ARBA00004170"/>
    </source>
</evidence>
<gene>
    <name evidence="7" type="ORF">Godav_022159</name>
</gene>